<evidence type="ECO:0000313" key="3">
    <source>
        <dbReference type="Proteomes" id="UP000051401"/>
    </source>
</evidence>
<reference evidence="1 3" key="1">
    <citation type="submission" date="2015-04" db="EMBL/GenBank/DDBJ databases">
        <title>The draft genome sequence of Roseovarius indicus B108T.</title>
        <authorList>
            <person name="Li G."/>
            <person name="Lai Q."/>
            <person name="Shao Z."/>
            <person name="Yan P."/>
        </authorList>
    </citation>
    <scope>NUCLEOTIDE SEQUENCE [LARGE SCALE GENOMIC DNA]</scope>
    <source>
        <strain evidence="1 3">B108</strain>
    </source>
</reference>
<dbReference type="STRING" id="540747.SAMN04488031_12221"/>
<dbReference type="EMBL" id="LAXI01000020">
    <property type="protein sequence ID" value="KRS15645.1"/>
    <property type="molecule type" value="Genomic_DNA"/>
</dbReference>
<sequence length="73" mass="7993">MTDDLPHASTLQVMNCTQDCPCQSVHVWFYDDDGEPYAAACLLPHVARKIARDMSDAADLAEAVALKNEGRLS</sequence>
<dbReference type="PATRIC" id="fig|540747.5.peg.2888"/>
<evidence type="ECO:0000313" key="4">
    <source>
        <dbReference type="Proteomes" id="UP000325785"/>
    </source>
</evidence>
<dbReference type="Proteomes" id="UP000051401">
    <property type="component" value="Unassembled WGS sequence"/>
</dbReference>
<name>A0A0T5P3A1_9RHOB</name>
<protein>
    <submittedName>
        <fullName evidence="1">Uncharacterized protein</fullName>
    </submittedName>
</protein>
<gene>
    <name evidence="2" type="ORF">RIdsm_03666</name>
    <name evidence="1" type="ORF">XM52_22665</name>
</gene>
<dbReference type="EMBL" id="CP031598">
    <property type="protein sequence ID" value="QEW27845.1"/>
    <property type="molecule type" value="Genomic_DNA"/>
</dbReference>
<dbReference type="AlphaFoldDB" id="A0A0T5P3A1"/>
<evidence type="ECO:0000313" key="1">
    <source>
        <dbReference type="EMBL" id="KRS15645.1"/>
    </source>
</evidence>
<dbReference type="RefSeq" id="WP_057819872.1">
    <property type="nucleotide sequence ID" value="NZ_CP031598.1"/>
</dbReference>
<dbReference type="Proteomes" id="UP000325785">
    <property type="component" value="Chromosome"/>
</dbReference>
<proteinExistence type="predicted"/>
<accession>A0A0T5P3A1</accession>
<organism evidence="1 3">
    <name type="scientific">Roseovarius indicus</name>
    <dbReference type="NCBI Taxonomy" id="540747"/>
    <lineage>
        <taxon>Bacteria</taxon>
        <taxon>Pseudomonadati</taxon>
        <taxon>Pseudomonadota</taxon>
        <taxon>Alphaproteobacteria</taxon>
        <taxon>Rhodobacterales</taxon>
        <taxon>Roseobacteraceae</taxon>
        <taxon>Roseovarius</taxon>
    </lineage>
</organism>
<reference evidence="2 4" key="2">
    <citation type="submission" date="2018-08" db="EMBL/GenBank/DDBJ databases">
        <title>Genetic Globetrotter - A new plasmid hitch-hiking vast phylogenetic and geographic distances.</title>
        <authorList>
            <person name="Vollmers J."/>
            <person name="Petersen J."/>
        </authorList>
    </citation>
    <scope>NUCLEOTIDE SEQUENCE [LARGE SCALE GENOMIC DNA]</scope>
    <source>
        <strain evidence="2 4">DSM 26383</strain>
    </source>
</reference>
<dbReference type="KEGG" id="rid:RIdsm_03666"/>
<keyword evidence="3" id="KW-1185">Reference proteome</keyword>
<evidence type="ECO:0000313" key="2">
    <source>
        <dbReference type="EMBL" id="QEW27845.1"/>
    </source>
</evidence>
<dbReference type="OrthoDB" id="10004053at2"/>